<keyword evidence="1" id="KW-0812">Transmembrane</keyword>
<keyword evidence="1" id="KW-1133">Transmembrane helix</keyword>
<evidence type="ECO:0000313" key="2">
    <source>
        <dbReference type="EMBL" id="MEI4551253.1"/>
    </source>
</evidence>
<feature type="transmembrane region" description="Helical" evidence="1">
    <location>
        <begin position="110"/>
        <end position="134"/>
    </location>
</feature>
<keyword evidence="1" id="KW-0472">Membrane</keyword>
<sequence length="135" mass="15143">MFSSLGAVSVVVLAAADAVRNDKNLKVDWTRRFKKGIVWAVLFSFIPCILLYAANNSNAKKGEPAYTVLQWVVSLPLTALISITIFTLLFVLRPHPERNSFKPLKVFTLIFWAGAIAFIFYASIFLVNQFALLFV</sequence>
<evidence type="ECO:0000313" key="3">
    <source>
        <dbReference type="Proteomes" id="UP001382455"/>
    </source>
</evidence>
<comment type="caution">
    <text evidence="2">The sequence shown here is derived from an EMBL/GenBank/DDBJ whole genome shotgun (WGS) entry which is preliminary data.</text>
</comment>
<gene>
    <name evidence="2" type="ORF">WAE96_16385</name>
</gene>
<reference evidence="2 3" key="1">
    <citation type="submission" date="2023-12" db="EMBL/GenBank/DDBJ databases">
        <title>Friends and Foes: Symbiotic and Algicidal bacterial influence on Karenia brevis blooms.</title>
        <authorList>
            <person name="Fei C."/>
            <person name="Mohamed A.R."/>
            <person name="Booker A."/>
            <person name="Arshad M."/>
            <person name="Klass S."/>
            <person name="Ahn S."/>
            <person name="Gilbert P.M."/>
            <person name="Heil C.A."/>
            <person name="Martinez J.M."/>
            <person name="Amin S.A."/>
        </authorList>
    </citation>
    <scope>NUCLEOTIDE SEQUENCE [LARGE SCALE GENOMIC DNA]</scope>
    <source>
        <strain evidence="2 3">CE15</strain>
    </source>
</reference>
<dbReference type="Proteomes" id="UP001382455">
    <property type="component" value="Unassembled WGS sequence"/>
</dbReference>
<accession>A0ABU8EWD0</accession>
<dbReference type="RefSeq" id="WP_336436259.1">
    <property type="nucleotide sequence ID" value="NZ_JBAWKS010000002.1"/>
</dbReference>
<dbReference type="EMBL" id="JBAWKS010000002">
    <property type="protein sequence ID" value="MEI4551253.1"/>
    <property type="molecule type" value="Genomic_DNA"/>
</dbReference>
<name>A0ABU8EWD0_9GAMM</name>
<evidence type="ECO:0000256" key="1">
    <source>
        <dbReference type="SAM" id="Phobius"/>
    </source>
</evidence>
<keyword evidence="3" id="KW-1185">Reference proteome</keyword>
<organism evidence="2 3">
    <name type="scientific">Pseudoalteromonas spongiae</name>
    <dbReference type="NCBI Taxonomy" id="298657"/>
    <lineage>
        <taxon>Bacteria</taxon>
        <taxon>Pseudomonadati</taxon>
        <taxon>Pseudomonadota</taxon>
        <taxon>Gammaproteobacteria</taxon>
        <taxon>Alteromonadales</taxon>
        <taxon>Pseudoalteromonadaceae</taxon>
        <taxon>Pseudoalteromonas</taxon>
    </lineage>
</organism>
<feature type="transmembrane region" description="Helical" evidence="1">
    <location>
        <begin position="37"/>
        <end position="54"/>
    </location>
</feature>
<feature type="transmembrane region" description="Helical" evidence="1">
    <location>
        <begin position="66"/>
        <end position="90"/>
    </location>
</feature>
<protein>
    <submittedName>
        <fullName evidence="2">Uncharacterized protein</fullName>
    </submittedName>
</protein>
<proteinExistence type="predicted"/>